<reference evidence="10 11" key="1">
    <citation type="submission" date="2019-03" db="EMBL/GenBank/DDBJ databases">
        <title>Genomic Encyclopedia of Type Strains, Phase IV (KMG-IV): sequencing the most valuable type-strain genomes for metagenomic binning, comparative biology and taxonomic classification.</title>
        <authorList>
            <person name="Goeker M."/>
        </authorList>
    </citation>
    <scope>NUCLEOTIDE SEQUENCE [LARGE SCALE GENOMIC DNA]</scope>
    <source>
        <strain evidence="10 11">DSM 45765</strain>
    </source>
</reference>
<evidence type="ECO:0000256" key="4">
    <source>
        <dbReference type="ARBA" id="ARBA00022827"/>
    </source>
</evidence>
<dbReference type="InterPro" id="IPR046373">
    <property type="entry name" value="Acyl-CoA_Oxase/DH_mid-dom_sf"/>
</dbReference>
<evidence type="ECO:0000313" key="10">
    <source>
        <dbReference type="EMBL" id="TCP53477.1"/>
    </source>
</evidence>
<dbReference type="InterPro" id="IPR009100">
    <property type="entry name" value="AcylCoA_DH/oxidase_NM_dom_sf"/>
</dbReference>
<dbReference type="InterPro" id="IPR006091">
    <property type="entry name" value="Acyl-CoA_Oxase/DH_mid-dom"/>
</dbReference>
<dbReference type="GO" id="GO:0003995">
    <property type="term" value="F:acyl-CoA dehydrogenase activity"/>
    <property type="evidence" value="ECO:0007669"/>
    <property type="project" value="TreeGrafter"/>
</dbReference>
<dbReference type="Proteomes" id="UP000294911">
    <property type="component" value="Unassembled WGS sequence"/>
</dbReference>
<dbReference type="InterPro" id="IPR009075">
    <property type="entry name" value="AcylCo_DH/oxidase_C"/>
</dbReference>
<evidence type="ECO:0000259" key="7">
    <source>
        <dbReference type="Pfam" id="PF00441"/>
    </source>
</evidence>
<comment type="similarity">
    <text evidence="2 6">Belongs to the acyl-CoA dehydrogenase family.</text>
</comment>
<evidence type="ECO:0000256" key="1">
    <source>
        <dbReference type="ARBA" id="ARBA00001974"/>
    </source>
</evidence>
<dbReference type="Gene3D" id="1.20.140.10">
    <property type="entry name" value="Butyryl-CoA Dehydrogenase, subunit A, domain 3"/>
    <property type="match status" value="1"/>
</dbReference>
<accession>A0A4R2QUS9</accession>
<gene>
    <name evidence="10" type="ORF">EV191_10444</name>
</gene>
<evidence type="ECO:0000256" key="2">
    <source>
        <dbReference type="ARBA" id="ARBA00009347"/>
    </source>
</evidence>
<protein>
    <submittedName>
        <fullName evidence="10">Alkylation response protein AidB-like acyl-CoA dehydrogenase</fullName>
    </submittedName>
</protein>
<dbReference type="SUPFAM" id="SSF47203">
    <property type="entry name" value="Acyl-CoA dehydrogenase C-terminal domain-like"/>
    <property type="match status" value="1"/>
</dbReference>
<dbReference type="GO" id="GO:0050660">
    <property type="term" value="F:flavin adenine dinucleotide binding"/>
    <property type="evidence" value="ECO:0007669"/>
    <property type="project" value="InterPro"/>
</dbReference>
<comment type="cofactor">
    <cofactor evidence="1 6">
        <name>FAD</name>
        <dbReference type="ChEBI" id="CHEBI:57692"/>
    </cofactor>
</comment>
<dbReference type="PANTHER" id="PTHR43884:SF20">
    <property type="entry name" value="ACYL-COA DEHYDROGENASE FADE28"/>
    <property type="match status" value="1"/>
</dbReference>
<dbReference type="InterPro" id="IPR013786">
    <property type="entry name" value="AcylCoA_DH/ox_N"/>
</dbReference>
<dbReference type="Pfam" id="PF02771">
    <property type="entry name" value="Acyl-CoA_dh_N"/>
    <property type="match status" value="1"/>
</dbReference>
<dbReference type="CDD" id="cd00567">
    <property type="entry name" value="ACAD"/>
    <property type="match status" value="1"/>
</dbReference>
<organism evidence="10 11">
    <name type="scientific">Tamaricihabitans halophyticus</name>
    <dbReference type="NCBI Taxonomy" id="1262583"/>
    <lineage>
        <taxon>Bacteria</taxon>
        <taxon>Bacillati</taxon>
        <taxon>Actinomycetota</taxon>
        <taxon>Actinomycetes</taxon>
        <taxon>Pseudonocardiales</taxon>
        <taxon>Pseudonocardiaceae</taxon>
        <taxon>Tamaricihabitans</taxon>
    </lineage>
</organism>
<dbReference type="OrthoDB" id="8677713at2"/>
<dbReference type="EMBL" id="SLXQ01000004">
    <property type="protein sequence ID" value="TCP53477.1"/>
    <property type="molecule type" value="Genomic_DNA"/>
</dbReference>
<dbReference type="AlphaFoldDB" id="A0A4R2QUS9"/>
<dbReference type="InterPro" id="IPR036250">
    <property type="entry name" value="AcylCo_DH-like_C"/>
</dbReference>
<dbReference type="Gene3D" id="2.40.110.10">
    <property type="entry name" value="Butyryl-CoA Dehydrogenase, subunit A, domain 2"/>
    <property type="match status" value="1"/>
</dbReference>
<keyword evidence="11" id="KW-1185">Reference proteome</keyword>
<evidence type="ECO:0000256" key="3">
    <source>
        <dbReference type="ARBA" id="ARBA00022630"/>
    </source>
</evidence>
<evidence type="ECO:0000259" key="8">
    <source>
        <dbReference type="Pfam" id="PF02770"/>
    </source>
</evidence>
<dbReference type="RefSeq" id="WP_132877377.1">
    <property type="nucleotide sequence ID" value="NZ_SLXQ01000004.1"/>
</dbReference>
<evidence type="ECO:0000256" key="6">
    <source>
        <dbReference type="RuleBase" id="RU362125"/>
    </source>
</evidence>
<sequence>MVNHRSAEHLQFQAVAREFMTTRFPDERTRELMLDERGFDEATWRAMASQLGLLGLTIPEEYGGSGYTSVELGIVLEEMGRCLAGTPYFGTVVLAVNAILESGDQQAAAQLLPGIAGGNVRASLAVLEPGTRWERPVITSTAVPASDHWRINGNKSFVLDGLIADLVIVVARTARGIGLFSINAPADGMTIRAMGALDQTRKLADMSFIDTPATPLGSDTEGWRTVTRVLELAAIALAAEQVGGAQRCLDMAVEYSKSRIQFGRPIGSFQAIKHSCADTLVRVELARSAAYHAARCAAGRTPDLPAMANLVHTCCSDAYLAAAKVNIQVHGGIGVTWEHPAHRYFKRAKSSQLLFGDPSFHRERLAVKVGI</sequence>
<comment type="caution">
    <text evidence="10">The sequence shown here is derived from an EMBL/GenBank/DDBJ whole genome shotgun (WGS) entry which is preliminary data.</text>
</comment>
<evidence type="ECO:0000256" key="5">
    <source>
        <dbReference type="ARBA" id="ARBA00023002"/>
    </source>
</evidence>
<feature type="domain" description="Acyl-CoA dehydrogenase/oxidase N-terminal" evidence="9">
    <location>
        <begin position="6"/>
        <end position="118"/>
    </location>
</feature>
<dbReference type="SUPFAM" id="SSF56645">
    <property type="entry name" value="Acyl-CoA dehydrogenase NM domain-like"/>
    <property type="match status" value="1"/>
</dbReference>
<keyword evidence="4 6" id="KW-0274">FAD</keyword>
<feature type="domain" description="Acyl-CoA dehydrogenase/oxidase C-terminal" evidence="7">
    <location>
        <begin position="221"/>
        <end position="366"/>
    </location>
</feature>
<dbReference type="Pfam" id="PF00441">
    <property type="entry name" value="Acyl-CoA_dh_1"/>
    <property type="match status" value="1"/>
</dbReference>
<dbReference type="Gene3D" id="1.10.540.10">
    <property type="entry name" value="Acyl-CoA dehydrogenase/oxidase, N-terminal domain"/>
    <property type="match status" value="1"/>
</dbReference>
<feature type="domain" description="Acyl-CoA oxidase/dehydrogenase middle" evidence="8">
    <location>
        <begin position="128"/>
        <end position="195"/>
    </location>
</feature>
<keyword evidence="3 6" id="KW-0285">Flavoprotein</keyword>
<name>A0A4R2QUS9_9PSEU</name>
<dbReference type="InterPro" id="IPR037069">
    <property type="entry name" value="AcylCoA_DH/ox_N_sf"/>
</dbReference>
<proteinExistence type="inferred from homology"/>
<evidence type="ECO:0000313" key="11">
    <source>
        <dbReference type="Proteomes" id="UP000294911"/>
    </source>
</evidence>
<evidence type="ECO:0000259" key="9">
    <source>
        <dbReference type="Pfam" id="PF02771"/>
    </source>
</evidence>
<dbReference type="Pfam" id="PF02770">
    <property type="entry name" value="Acyl-CoA_dh_M"/>
    <property type="match status" value="1"/>
</dbReference>
<dbReference type="PANTHER" id="PTHR43884">
    <property type="entry name" value="ACYL-COA DEHYDROGENASE"/>
    <property type="match status" value="1"/>
</dbReference>
<keyword evidence="5 6" id="KW-0560">Oxidoreductase</keyword>